<dbReference type="NCBIfam" id="TIGR00118">
    <property type="entry name" value="acolac_lg"/>
    <property type="match status" value="1"/>
</dbReference>
<dbReference type="SUPFAM" id="SSF52518">
    <property type="entry name" value="Thiamin diphosphate-binding fold (THDP-binding)"/>
    <property type="match status" value="2"/>
</dbReference>
<keyword evidence="5 12" id="KW-0028">Amino-acid biosynthesis</keyword>
<organism evidence="16 17">
    <name type="scientific">Desulfonispora thiosulfatigenes DSM 11270</name>
    <dbReference type="NCBI Taxonomy" id="656914"/>
    <lineage>
        <taxon>Bacteria</taxon>
        <taxon>Bacillati</taxon>
        <taxon>Bacillota</taxon>
        <taxon>Clostridia</taxon>
        <taxon>Eubacteriales</taxon>
        <taxon>Peptococcaceae</taxon>
        <taxon>Desulfonispora</taxon>
    </lineage>
</organism>
<dbReference type="Pfam" id="PF02775">
    <property type="entry name" value="TPP_enzyme_C"/>
    <property type="match status" value="1"/>
</dbReference>
<dbReference type="InterPro" id="IPR029035">
    <property type="entry name" value="DHS-like_NAD/FAD-binding_dom"/>
</dbReference>
<gene>
    <name evidence="16" type="ORF">SAMN00017405_2240</name>
</gene>
<evidence type="ECO:0000259" key="13">
    <source>
        <dbReference type="Pfam" id="PF00205"/>
    </source>
</evidence>
<dbReference type="FunFam" id="3.40.50.1220:FF:000008">
    <property type="entry name" value="Acetolactate synthase"/>
    <property type="match status" value="1"/>
</dbReference>
<comment type="pathway">
    <text evidence="1 12">Amino-acid biosynthesis; L-isoleucine biosynthesis; L-isoleucine from 2-oxobutanoate: step 1/4.</text>
</comment>
<comment type="similarity">
    <text evidence="3 12">Belongs to the TPP enzyme family.</text>
</comment>
<keyword evidence="7 12" id="KW-0479">Metal-binding</keyword>
<dbReference type="GO" id="GO:0009097">
    <property type="term" value="P:isoleucine biosynthetic process"/>
    <property type="evidence" value="ECO:0007669"/>
    <property type="project" value="UniProtKB-UniPathway"/>
</dbReference>
<evidence type="ECO:0000313" key="16">
    <source>
        <dbReference type="EMBL" id="SMB91758.1"/>
    </source>
</evidence>
<dbReference type="CDD" id="cd07035">
    <property type="entry name" value="TPP_PYR_POX_like"/>
    <property type="match status" value="1"/>
</dbReference>
<dbReference type="CDD" id="cd02015">
    <property type="entry name" value="TPP_AHAS"/>
    <property type="match status" value="1"/>
</dbReference>
<dbReference type="InterPro" id="IPR011766">
    <property type="entry name" value="TPP_enzyme_TPP-bd"/>
</dbReference>
<dbReference type="EMBL" id="FWWT01000019">
    <property type="protein sequence ID" value="SMB91758.1"/>
    <property type="molecule type" value="Genomic_DNA"/>
</dbReference>
<evidence type="ECO:0000256" key="4">
    <source>
        <dbReference type="ARBA" id="ARBA00013145"/>
    </source>
</evidence>
<dbReference type="GO" id="GO:0030976">
    <property type="term" value="F:thiamine pyrophosphate binding"/>
    <property type="evidence" value="ECO:0007669"/>
    <property type="project" value="UniProtKB-UniRule"/>
</dbReference>
<evidence type="ECO:0000256" key="2">
    <source>
        <dbReference type="ARBA" id="ARBA00005025"/>
    </source>
</evidence>
<dbReference type="InterPro" id="IPR039368">
    <property type="entry name" value="AHAS_TPP"/>
</dbReference>
<evidence type="ECO:0000256" key="1">
    <source>
        <dbReference type="ARBA" id="ARBA00004974"/>
    </source>
</evidence>
<dbReference type="Pfam" id="PF02776">
    <property type="entry name" value="TPP_enzyme_N"/>
    <property type="match status" value="1"/>
</dbReference>
<dbReference type="PANTHER" id="PTHR18968:SF13">
    <property type="entry name" value="ACETOLACTATE SYNTHASE CATALYTIC SUBUNIT, MITOCHONDRIAL"/>
    <property type="match status" value="1"/>
</dbReference>
<evidence type="ECO:0000256" key="8">
    <source>
        <dbReference type="ARBA" id="ARBA00022842"/>
    </source>
</evidence>
<dbReference type="InterPro" id="IPR012000">
    <property type="entry name" value="Thiamin_PyroP_enz_cen_dom"/>
</dbReference>
<dbReference type="InterPro" id="IPR012001">
    <property type="entry name" value="Thiamin_PyroP_enz_TPP-bd_dom"/>
</dbReference>
<evidence type="ECO:0000256" key="5">
    <source>
        <dbReference type="ARBA" id="ARBA00022605"/>
    </source>
</evidence>
<comment type="catalytic activity">
    <reaction evidence="11 12">
        <text>2 pyruvate + H(+) = (2S)-2-acetolactate + CO2</text>
        <dbReference type="Rhea" id="RHEA:25249"/>
        <dbReference type="ChEBI" id="CHEBI:15361"/>
        <dbReference type="ChEBI" id="CHEBI:15378"/>
        <dbReference type="ChEBI" id="CHEBI:16526"/>
        <dbReference type="ChEBI" id="CHEBI:58476"/>
        <dbReference type="EC" id="2.2.1.6"/>
    </reaction>
</comment>
<dbReference type="FunFam" id="3.40.50.970:FF:000007">
    <property type="entry name" value="Acetolactate synthase"/>
    <property type="match status" value="1"/>
</dbReference>
<dbReference type="UniPathway" id="UPA00047">
    <property type="reaction ID" value="UER00055"/>
</dbReference>
<dbReference type="STRING" id="656914.SAMN00017405_2240"/>
<dbReference type="PROSITE" id="PS00187">
    <property type="entry name" value="TPP_ENZYMES"/>
    <property type="match status" value="1"/>
</dbReference>
<evidence type="ECO:0000256" key="6">
    <source>
        <dbReference type="ARBA" id="ARBA00022679"/>
    </source>
</evidence>
<accession>A0A1W1VEG6</accession>
<keyword evidence="17" id="KW-1185">Reference proteome</keyword>
<evidence type="ECO:0000313" key="17">
    <source>
        <dbReference type="Proteomes" id="UP000192731"/>
    </source>
</evidence>
<evidence type="ECO:0000256" key="11">
    <source>
        <dbReference type="ARBA" id="ARBA00048670"/>
    </source>
</evidence>
<name>A0A1W1VEG6_DESTI</name>
<dbReference type="EC" id="2.2.1.6" evidence="4 12"/>
<dbReference type="Gene3D" id="3.40.50.970">
    <property type="match status" value="2"/>
</dbReference>
<dbReference type="Proteomes" id="UP000192731">
    <property type="component" value="Unassembled WGS sequence"/>
</dbReference>
<feature type="domain" description="Thiamine pyrophosphate enzyme TPP-binding" evidence="14">
    <location>
        <begin position="374"/>
        <end position="522"/>
    </location>
</feature>
<feature type="domain" description="Thiamine pyrophosphate enzyme N-terminal TPP-binding" evidence="15">
    <location>
        <begin position="4"/>
        <end position="117"/>
    </location>
</feature>
<dbReference type="InterPro" id="IPR045229">
    <property type="entry name" value="TPP_enz"/>
</dbReference>
<evidence type="ECO:0000259" key="15">
    <source>
        <dbReference type="Pfam" id="PF02776"/>
    </source>
</evidence>
<evidence type="ECO:0000256" key="3">
    <source>
        <dbReference type="ARBA" id="ARBA00007812"/>
    </source>
</evidence>
<proteinExistence type="inferred from homology"/>
<dbReference type="GO" id="GO:0050660">
    <property type="term" value="F:flavin adenine dinucleotide binding"/>
    <property type="evidence" value="ECO:0007669"/>
    <property type="project" value="InterPro"/>
</dbReference>
<dbReference type="GO" id="GO:0000287">
    <property type="term" value="F:magnesium ion binding"/>
    <property type="evidence" value="ECO:0007669"/>
    <property type="project" value="UniProtKB-UniRule"/>
</dbReference>
<comment type="pathway">
    <text evidence="2 12">Amino-acid biosynthesis; L-valine biosynthesis; L-valine from pyruvate: step 1/4.</text>
</comment>
<dbReference type="PANTHER" id="PTHR18968">
    <property type="entry name" value="THIAMINE PYROPHOSPHATE ENZYMES"/>
    <property type="match status" value="1"/>
</dbReference>
<keyword evidence="9 12" id="KW-0786">Thiamine pyrophosphate</keyword>
<protein>
    <recommendedName>
        <fullName evidence="4 12">Acetolactate synthase</fullName>
        <ecNumber evidence="4 12">2.2.1.6</ecNumber>
    </recommendedName>
</protein>
<dbReference type="InterPro" id="IPR000399">
    <property type="entry name" value="TPP-bd_CS"/>
</dbReference>
<dbReference type="GO" id="GO:0003984">
    <property type="term" value="F:acetolactate synthase activity"/>
    <property type="evidence" value="ECO:0007669"/>
    <property type="project" value="UniProtKB-EC"/>
</dbReference>
<dbReference type="OrthoDB" id="4494979at2"/>
<comment type="cofactor">
    <cofactor evidence="12">
        <name>thiamine diphosphate</name>
        <dbReference type="ChEBI" id="CHEBI:58937"/>
    </cofactor>
    <text evidence="12">Binds 1 thiamine pyrophosphate per subunit.</text>
</comment>
<dbReference type="Gene3D" id="3.40.50.1220">
    <property type="entry name" value="TPP-binding domain"/>
    <property type="match status" value="1"/>
</dbReference>
<comment type="cofactor">
    <cofactor evidence="12">
        <name>Mg(2+)</name>
        <dbReference type="ChEBI" id="CHEBI:18420"/>
    </cofactor>
    <text evidence="12">Binds 1 Mg(2+) ion per subunit.</text>
</comment>
<reference evidence="16 17" key="1">
    <citation type="submission" date="2017-04" db="EMBL/GenBank/DDBJ databases">
        <authorList>
            <person name="Afonso C.L."/>
            <person name="Miller P.J."/>
            <person name="Scott M.A."/>
            <person name="Spackman E."/>
            <person name="Goraichik I."/>
            <person name="Dimitrov K.M."/>
            <person name="Suarez D.L."/>
            <person name="Swayne D.E."/>
        </authorList>
    </citation>
    <scope>NUCLEOTIDE SEQUENCE [LARGE SCALE GENOMIC DNA]</scope>
    <source>
        <strain evidence="16 17">DSM 11270</strain>
    </source>
</reference>
<keyword evidence="8 12" id="KW-0460">Magnesium</keyword>
<dbReference type="InterPro" id="IPR029061">
    <property type="entry name" value="THDP-binding"/>
</dbReference>
<evidence type="ECO:0000256" key="7">
    <source>
        <dbReference type="ARBA" id="ARBA00022723"/>
    </source>
</evidence>
<dbReference type="InterPro" id="IPR012846">
    <property type="entry name" value="Acetolactate_synth_lsu"/>
</dbReference>
<dbReference type="SUPFAM" id="SSF52467">
    <property type="entry name" value="DHS-like NAD/FAD-binding domain"/>
    <property type="match status" value="1"/>
</dbReference>
<evidence type="ECO:0000256" key="12">
    <source>
        <dbReference type="RuleBase" id="RU003591"/>
    </source>
</evidence>
<dbReference type="GO" id="GO:0009099">
    <property type="term" value="P:L-valine biosynthetic process"/>
    <property type="evidence" value="ECO:0007669"/>
    <property type="project" value="UniProtKB-UniPathway"/>
</dbReference>
<dbReference type="RefSeq" id="WP_084053434.1">
    <property type="nucleotide sequence ID" value="NZ_FWWT01000019.1"/>
</dbReference>
<sequence>MIHSGAQILVKALEKEGVDLIFGYPGGAVLEIYDELEKSSIDHVLVRHEQASVHGASGYARASNKVGVALATSGPGATNLVTGIATAYMDSVPLVIITGQVPRILVGTDAFQEVDITGITAPVIKYNYLVQDVKDLPKVVAEAFYIARSGRPGPVLIDIPSDVSRDECEYIPYNKVNIRSYKPTIKGHPEMIKKAVKMIKESQFPLLCVGGGVISSNCYEEVKKLQELTQANVVSTMMGLGGFPSDDQVHKGMLGTYGHKKANEFVQKCDLFLALGMRFDDRVVGNSARFAPNAKVIHIDIDPAEIGKNINPDLPIVGDLQHILKDINKHLEKEKKSDIDWNIESIEKWENLMVPEILRKVSELVPKETIFTTDVGQHQLWSALNIPFNLPRKWISSCGLGTMGYGIPAAVGAQLAMPDKLVIAITGDGSFQMGMTELGTISELDLPLKILVFNNNCLGMVRQLQHHYCGERYSQVRFKKALDFMTLAKAFGAEGYKIENIEESENILKEAFNNNKFSIIECLVDPQDLVYPMVLSGDGLDQMTGV</sequence>
<dbReference type="Pfam" id="PF00205">
    <property type="entry name" value="TPP_enzyme_M"/>
    <property type="match status" value="1"/>
</dbReference>
<keyword evidence="6 12" id="KW-0808">Transferase</keyword>
<evidence type="ECO:0000256" key="9">
    <source>
        <dbReference type="ARBA" id="ARBA00023052"/>
    </source>
</evidence>
<evidence type="ECO:0000259" key="14">
    <source>
        <dbReference type="Pfam" id="PF02775"/>
    </source>
</evidence>
<dbReference type="UniPathway" id="UPA00049">
    <property type="reaction ID" value="UER00059"/>
</dbReference>
<feature type="domain" description="Thiamine pyrophosphate enzyme central" evidence="13">
    <location>
        <begin position="192"/>
        <end position="326"/>
    </location>
</feature>
<dbReference type="AlphaFoldDB" id="A0A1W1VEG6"/>
<dbReference type="GO" id="GO:0005948">
    <property type="term" value="C:acetolactate synthase complex"/>
    <property type="evidence" value="ECO:0007669"/>
    <property type="project" value="TreeGrafter"/>
</dbReference>
<keyword evidence="10 12" id="KW-0100">Branched-chain amino acid biosynthesis</keyword>
<evidence type="ECO:0000256" key="10">
    <source>
        <dbReference type="ARBA" id="ARBA00023304"/>
    </source>
</evidence>